<dbReference type="OrthoDB" id="2423701at2759"/>
<dbReference type="SUPFAM" id="SSF48452">
    <property type="entry name" value="TPR-like"/>
    <property type="match status" value="1"/>
</dbReference>
<sequence length="355" mass="42700">MGVKTSEDVYNFVKDSIKIKEELDNQKKVKKSERKICELKKKPSKYELDYSKFEECINDIENEEKEERHREEHKHDFINNKNPCSHDHSKERQLYEKSTKEKINASNLFNEEGKKAFYEKNYKLACVYFRKGLIQLDYSFPDTNEEEKEQRKLEINLHLNMALTKFHMSKFYECISECSTVLNIDKDNIKAYYRKGQAYMSLDLYDDAKREFLKVLEINPNDNNTKKSLIVLRQKIIIYNKKKKLVCAKFFSSNEKDTSINEKEKYINDKSSVEKNELNMMNRNINKNNIINNNNTIDNNKNRIHINENKNNFFIYISNIFKKCSNFFVLNKMFLYIYISFSLFFCIVLLHFYYL</sequence>
<dbReference type="PANTHER" id="PTHR11242:SF0">
    <property type="entry name" value="TPR_REGION DOMAIN-CONTAINING PROTEIN"/>
    <property type="match status" value="1"/>
</dbReference>
<feature type="repeat" description="TPR" evidence="3">
    <location>
        <begin position="189"/>
        <end position="222"/>
    </location>
</feature>
<keyword evidence="5" id="KW-0472">Membrane</keyword>
<keyword evidence="5" id="KW-1133">Transmembrane helix</keyword>
<evidence type="ECO:0000313" key="7">
    <source>
        <dbReference type="Proteomes" id="UP000030690"/>
    </source>
</evidence>
<protein>
    <submittedName>
        <fullName evidence="6">Uncharacterized protein</fullName>
    </submittedName>
</protein>
<keyword evidence="2 3" id="KW-0802">TPR repeat</keyword>
<name>A0A024UZB6_PLAFA</name>
<dbReference type="InterPro" id="IPR011990">
    <property type="entry name" value="TPR-like_helical_dom_sf"/>
</dbReference>
<evidence type="ECO:0000256" key="4">
    <source>
        <dbReference type="SAM" id="MobiDB-lite"/>
    </source>
</evidence>
<dbReference type="Gene3D" id="1.25.40.10">
    <property type="entry name" value="Tetratricopeptide repeat domain"/>
    <property type="match status" value="1"/>
</dbReference>
<feature type="region of interest" description="Disordered" evidence="4">
    <location>
        <begin position="72"/>
        <end position="92"/>
    </location>
</feature>
<dbReference type="Proteomes" id="UP000030690">
    <property type="component" value="Unassembled WGS sequence"/>
</dbReference>
<accession>A0A024UZB6</accession>
<dbReference type="SMART" id="SM00028">
    <property type="entry name" value="TPR"/>
    <property type="match status" value="3"/>
</dbReference>
<evidence type="ECO:0000256" key="2">
    <source>
        <dbReference type="ARBA" id="ARBA00022803"/>
    </source>
</evidence>
<dbReference type="InterPro" id="IPR039663">
    <property type="entry name" value="AIP/AIPL1/TTC9"/>
</dbReference>
<dbReference type="EMBL" id="KI925184">
    <property type="protein sequence ID" value="ETW15579.1"/>
    <property type="molecule type" value="Genomic_DNA"/>
</dbReference>
<evidence type="ECO:0000256" key="3">
    <source>
        <dbReference type="PROSITE-ProRule" id="PRU00339"/>
    </source>
</evidence>
<feature type="transmembrane region" description="Helical" evidence="5">
    <location>
        <begin position="333"/>
        <end position="354"/>
    </location>
</feature>
<dbReference type="SMR" id="A0A024UZB6"/>
<organism evidence="6 7">
    <name type="scientific">Plasmodium falciparum Vietnam Oak-Knoll</name>
    <name type="common">FVO</name>
    <dbReference type="NCBI Taxonomy" id="1036723"/>
    <lineage>
        <taxon>Eukaryota</taxon>
        <taxon>Sar</taxon>
        <taxon>Alveolata</taxon>
        <taxon>Apicomplexa</taxon>
        <taxon>Aconoidasida</taxon>
        <taxon>Haemosporida</taxon>
        <taxon>Plasmodiidae</taxon>
        <taxon>Plasmodium</taxon>
        <taxon>Plasmodium (Laverania)</taxon>
    </lineage>
</organism>
<keyword evidence="5" id="KW-0812">Transmembrane</keyword>
<proteinExistence type="predicted"/>
<dbReference type="InterPro" id="IPR019734">
    <property type="entry name" value="TPR_rpt"/>
</dbReference>
<evidence type="ECO:0000256" key="5">
    <source>
        <dbReference type="SAM" id="Phobius"/>
    </source>
</evidence>
<evidence type="ECO:0000256" key="1">
    <source>
        <dbReference type="ARBA" id="ARBA00022737"/>
    </source>
</evidence>
<dbReference type="PROSITE" id="PS50005">
    <property type="entry name" value="TPR"/>
    <property type="match status" value="1"/>
</dbReference>
<reference evidence="6 7" key="2">
    <citation type="submission" date="2013-02" db="EMBL/GenBank/DDBJ databases">
        <title>The Genome Sequence of Plasmodium falciparum Vietnam Oak-Knoll (FVO).</title>
        <authorList>
            <consortium name="The Broad Institute Genome Sequencing Platform"/>
            <consortium name="The Broad Institute Genome Sequencing Center for Infectious Disease"/>
            <person name="Neafsey D."/>
            <person name="Cheeseman I."/>
            <person name="Volkman S."/>
            <person name="Adams J."/>
            <person name="Walker B."/>
            <person name="Young S.K."/>
            <person name="Zeng Q."/>
            <person name="Gargeya S."/>
            <person name="Fitzgerald M."/>
            <person name="Haas B."/>
            <person name="Abouelleil A."/>
            <person name="Alvarado L."/>
            <person name="Arachchi H.M."/>
            <person name="Berlin A.M."/>
            <person name="Chapman S.B."/>
            <person name="Dewar J."/>
            <person name="Goldberg J."/>
            <person name="Griggs A."/>
            <person name="Gujja S."/>
            <person name="Hansen M."/>
            <person name="Howarth C."/>
            <person name="Imamovic A."/>
            <person name="Larimer J."/>
            <person name="McCowan C."/>
            <person name="Murphy C."/>
            <person name="Neiman D."/>
            <person name="Pearson M."/>
            <person name="Priest M."/>
            <person name="Roberts A."/>
            <person name="Saif S."/>
            <person name="Shea T."/>
            <person name="Sisk P."/>
            <person name="Sykes S."/>
            <person name="Wortman J."/>
            <person name="Nusbaum C."/>
            <person name="Birren B."/>
        </authorList>
    </citation>
    <scope>NUCLEOTIDE SEQUENCE [LARGE SCALE GENOMIC DNA]</scope>
    <source>
        <strain evidence="7">Vietnam Oak-Knoll (FVO)</strain>
    </source>
</reference>
<reference evidence="6 7" key="1">
    <citation type="submission" date="2013-02" db="EMBL/GenBank/DDBJ databases">
        <title>The Genome Annotation of Plasmodium falciparum Vietnam Oak-Knoll (FVO).</title>
        <authorList>
            <consortium name="The Broad Institute Genome Sequencing Platform"/>
            <consortium name="The Broad Institute Genome Sequencing Center for Infectious Disease"/>
            <person name="Neafsey D."/>
            <person name="Hoffman S."/>
            <person name="Volkman S."/>
            <person name="Rosenthal P."/>
            <person name="Walker B."/>
            <person name="Young S.K."/>
            <person name="Zeng Q."/>
            <person name="Gargeya S."/>
            <person name="Fitzgerald M."/>
            <person name="Haas B."/>
            <person name="Abouelleil A."/>
            <person name="Allen A.W."/>
            <person name="Alvarado L."/>
            <person name="Arachchi H.M."/>
            <person name="Berlin A.M."/>
            <person name="Chapman S.B."/>
            <person name="Gainer-Dewar J."/>
            <person name="Goldberg J."/>
            <person name="Griggs A."/>
            <person name="Gujja S."/>
            <person name="Hansen M."/>
            <person name="Howarth C."/>
            <person name="Imamovic A."/>
            <person name="Ireland A."/>
            <person name="Larimer J."/>
            <person name="McCowan C."/>
            <person name="Murphy C."/>
            <person name="Pearson M."/>
            <person name="Poon T.W."/>
            <person name="Priest M."/>
            <person name="Roberts A."/>
            <person name="Saif S."/>
            <person name="Shea T."/>
            <person name="Sisk P."/>
            <person name="Sykes S."/>
            <person name="Wortman J."/>
            <person name="Nusbaum C."/>
            <person name="Birren B."/>
        </authorList>
    </citation>
    <scope>NUCLEOTIDE SEQUENCE [LARGE SCALE GENOMIC DNA]</scope>
    <source>
        <strain evidence="7">Vietnam Oak-Knoll (FVO)</strain>
    </source>
</reference>
<dbReference type="PANTHER" id="PTHR11242">
    <property type="entry name" value="ARYL HYDROCARBON RECEPTOR INTERACTING PROTEIN RELATED"/>
    <property type="match status" value="1"/>
</dbReference>
<evidence type="ECO:0000313" key="6">
    <source>
        <dbReference type="EMBL" id="ETW15579.1"/>
    </source>
</evidence>
<dbReference type="AlphaFoldDB" id="A0A024UZB6"/>
<dbReference type="PROSITE" id="PS50293">
    <property type="entry name" value="TPR_REGION"/>
    <property type="match status" value="1"/>
</dbReference>
<gene>
    <name evidence="6" type="ORF">PFFVO_05872</name>
</gene>
<dbReference type="Pfam" id="PF00515">
    <property type="entry name" value="TPR_1"/>
    <property type="match status" value="1"/>
</dbReference>
<keyword evidence="1" id="KW-0677">Repeat</keyword>